<comment type="caution">
    <text evidence="1">The sequence shown here is derived from an EMBL/GenBank/DDBJ whole genome shotgun (WGS) entry which is preliminary data.</text>
</comment>
<organism evidence="1">
    <name type="scientific">marine sediment metagenome</name>
    <dbReference type="NCBI Taxonomy" id="412755"/>
    <lineage>
        <taxon>unclassified sequences</taxon>
        <taxon>metagenomes</taxon>
        <taxon>ecological metagenomes</taxon>
    </lineage>
</organism>
<protein>
    <submittedName>
        <fullName evidence="1">Uncharacterized protein</fullName>
    </submittedName>
</protein>
<gene>
    <name evidence="1" type="ORF">S01H4_30655</name>
</gene>
<reference evidence="1" key="1">
    <citation type="journal article" date="2014" name="Front. Microbiol.">
        <title>High frequency of phylogenetically diverse reductive dehalogenase-homologous genes in deep subseafloor sedimentary metagenomes.</title>
        <authorList>
            <person name="Kawai M."/>
            <person name="Futagami T."/>
            <person name="Toyoda A."/>
            <person name="Takaki Y."/>
            <person name="Nishi S."/>
            <person name="Hori S."/>
            <person name="Arai W."/>
            <person name="Tsubouchi T."/>
            <person name="Morono Y."/>
            <person name="Uchiyama I."/>
            <person name="Ito T."/>
            <person name="Fujiyama A."/>
            <person name="Inagaki F."/>
            <person name="Takami H."/>
        </authorList>
    </citation>
    <scope>NUCLEOTIDE SEQUENCE</scope>
    <source>
        <strain evidence="1">Expedition CK06-06</strain>
    </source>
</reference>
<dbReference type="AlphaFoldDB" id="X1ASS6"/>
<feature type="non-terminal residue" evidence="1">
    <location>
        <position position="45"/>
    </location>
</feature>
<proteinExistence type="predicted"/>
<name>X1ASS6_9ZZZZ</name>
<evidence type="ECO:0000313" key="1">
    <source>
        <dbReference type="EMBL" id="GAG75323.1"/>
    </source>
</evidence>
<dbReference type="EMBL" id="BART01015840">
    <property type="protein sequence ID" value="GAG75323.1"/>
    <property type="molecule type" value="Genomic_DNA"/>
</dbReference>
<sequence>MSSEELPKVLGLSEEKQAEWFVLNGYEKVTHGEWNESGKWKSGFQ</sequence>
<accession>X1ASS6</accession>